<evidence type="ECO:0000256" key="1">
    <source>
        <dbReference type="SAM" id="Phobius"/>
    </source>
</evidence>
<sequence>MKTAVVLSVVAVATATLGMIGAGVGAGMIGAGVGAGIGAGVGAGLNAGASGIIGAGVLLALQSSATVSVSVAVDESVSGVSNFPQCGNANAGVIQCNAVTKPQIDSIAALPGVQKIVAVGAGLNTP</sequence>
<dbReference type="AlphaFoldDB" id="A0A3R6XEB8"/>
<keyword evidence="1" id="KW-1133">Transmembrane helix</keyword>
<dbReference type="EMBL" id="QUTF01005235">
    <property type="protein sequence ID" value="RHZ41277.1"/>
    <property type="molecule type" value="Genomic_DNA"/>
</dbReference>
<keyword evidence="1" id="KW-0812">Transmembrane</keyword>
<evidence type="ECO:0000313" key="5">
    <source>
        <dbReference type="Proteomes" id="UP000283543"/>
    </source>
</evidence>
<protein>
    <submittedName>
        <fullName evidence="2">Uncharacterized protein</fullName>
    </submittedName>
</protein>
<gene>
    <name evidence="4" type="ORF">DYB26_014256</name>
    <name evidence="3" type="ORF">DYB26_016024</name>
    <name evidence="2" type="ORF">DYB34_006737</name>
</gene>
<accession>A0A3R6XEB8</accession>
<name>A0A3R6XEB8_APHAT</name>
<dbReference type="EMBL" id="QUTB01001285">
    <property type="protein sequence ID" value="RHY76185.1"/>
    <property type="molecule type" value="Genomic_DNA"/>
</dbReference>
<keyword evidence="1" id="KW-0472">Membrane</keyword>
<evidence type="ECO:0000313" key="6">
    <source>
        <dbReference type="Proteomes" id="UP000286510"/>
    </source>
</evidence>
<dbReference type="Proteomes" id="UP000283543">
    <property type="component" value="Unassembled WGS sequence"/>
</dbReference>
<comment type="caution">
    <text evidence="2">The sequence shown here is derived from an EMBL/GenBank/DDBJ whole genome shotgun (WGS) entry which is preliminary data.</text>
</comment>
<evidence type="ECO:0000313" key="2">
    <source>
        <dbReference type="EMBL" id="RHY76185.1"/>
    </source>
</evidence>
<evidence type="ECO:0000313" key="3">
    <source>
        <dbReference type="EMBL" id="RHZ29636.1"/>
    </source>
</evidence>
<proteinExistence type="predicted"/>
<evidence type="ECO:0000313" key="4">
    <source>
        <dbReference type="EMBL" id="RHZ41277.1"/>
    </source>
</evidence>
<dbReference type="EMBL" id="QUTF01011166">
    <property type="protein sequence ID" value="RHZ29636.1"/>
    <property type="molecule type" value="Genomic_DNA"/>
</dbReference>
<organism evidence="2 5">
    <name type="scientific">Aphanomyces astaci</name>
    <name type="common">Crayfish plague agent</name>
    <dbReference type="NCBI Taxonomy" id="112090"/>
    <lineage>
        <taxon>Eukaryota</taxon>
        <taxon>Sar</taxon>
        <taxon>Stramenopiles</taxon>
        <taxon>Oomycota</taxon>
        <taxon>Saprolegniomycetes</taxon>
        <taxon>Saprolegniales</taxon>
        <taxon>Verrucalvaceae</taxon>
        <taxon>Aphanomyces</taxon>
    </lineage>
</organism>
<dbReference type="Proteomes" id="UP000286510">
    <property type="component" value="Unassembled WGS sequence"/>
</dbReference>
<reference evidence="5 6" key="1">
    <citation type="submission" date="2018-08" db="EMBL/GenBank/DDBJ databases">
        <title>Aphanomyces genome sequencing and annotation.</title>
        <authorList>
            <person name="Minardi D."/>
            <person name="Oidtmann B."/>
            <person name="Van Der Giezen M."/>
            <person name="Studholme D.J."/>
        </authorList>
    </citation>
    <scope>NUCLEOTIDE SEQUENCE [LARGE SCALE GENOMIC DNA]</scope>
    <source>
        <strain evidence="3 6">FDL457</strain>
        <strain evidence="2 5">Si</strain>
    </source>
</reference>
<feature type="transmembrane region" description="Helical" evidence="1">
    <location>
        <begin position="35"/>
        <end position="61"/>
    </location>
</feature>